<sequence>TPKVNNGPSRALVYQQERAARPFNQETTVVPEVRVEPITDPSRLLERPKSEVKIATPVEEAATRLGVERQEAVARTVEETVELVREREAPTEAAEPGRVVGELVPVGQLPKADITRRAALQGAGDGQAGKASENIYQKGTDAFKAYDEAYNRAFDIEIAMEPDLVRPELPLEVEAEVNQGRMLRESEQRQTIADEVIDELGPTETKEPEPLNPDV</sequence>
<comment type="caution">
    <text evidence="1">The sequence shown here is derived from an EMBL/GenBank/DDBJ whole genome shotgun (WGS) entry which is preliminary data.</text>
</comment>
<dbReference type="EMBL" id="LAZR01051370">
    <property type="protein sequence ID" value="KKK85304.1"/>
    <property type="molecule type" value="Genomic_DNA"/>
</dbReference>
<gene>
    <name evidence="1" type="ORF">LCGC14_2774630</name>
</gene>
<dbReference type="AlphaFoldDB" id="A0A0F9B3S9"/>
<protein>
    <submittedName>
        <fullName evidence="1">Uncharacterized protein</fullName>
    </submittedName>
</protein>
<reference evidence="1" key="1">
    <citation type="journal article" date="2015" name="Nature">
        <title>Complex archaea that bridge the gap between prokaryotes and eukaryotes.</title>
        <authorList>
            <person name="Spang A."/>
            <person name="Saw J.H."/>
            <person name="Jorgensen S.L."/>
            <person name="Zaremba-Niedzwiedzka K."/>
            <person name="Martijn J."/>
            <person name="Lind A.E."/>
            <person name="van Eijk R."/>
            <person name="Schleper C."/>
            <person name="Guy L."/>
            <person name="Ettema T.J."/>
        </authorList>
    </citation>
    <scope>NUCLEOTIDE SEQUENCE</scope>
</reference>
<name>A0A0F9B3S9_9ZZZZ</name>
<proteinExistence type="predicted"/>
<evidence type="ECO:0000313" key="1">
    <source>
        <dbReference type="EMBL" id="KKK85304.1"/>
    </source>
</evidence>
<accession>A0A0F9B3S9</accession>
<feature type="non-terminal residue" evidence="1">
    <location>
        <position position="1"/>
    </location>
</feature>
<organism evidence="1">
    <name type="scientific">marine sediment metagenome</name>
    <dbReference type="NCBI Taxonomy" id="412755"/>
    <lineage>
        <taxon>unclassified sequences</taxon>
        <taxon>metagenomes</taxon>
        <taxon>ecological metagenomes</taxon>
    </lineage>
</organism>